<dbReference type="PATRIC" id="fig|1300347.3.peg.2330"/>
<sequence length="119" mass="12623">MATMKLSRALSAATASYGVFALVQPDHLPDALGSARGDRDGYRLLAQAYGVRDLAISSAGMFGSPAVVRAAMRMRIAMDLGDCALLALRTEGDVRRKVMGVTLGWGALNIAALLIDRRD</sequence>
<gene>
    <name evidence="1" type="ORF">I601_2336</name>
</gene>
<dbReference type="STRING" id="1300347.I601_2336"/>
<reference evidence="1 2" key="1">
    <citation type="submission" date="2016-03" db="EMBL/GenBank/DDBJ databases">
        <title>Complete genome sequence of a soil Actinobacterium, Nocardioides dokdonensis FR1436.</title>
        <authorList>
            <person name="Kwon S.-K."/>
            <person name="Kim K."/>
            <person name="Kim J.F."/>
        </authorList>
    </citation>
    <scope>NUCLEOTIDE SEQUENCE [LARGE SCALE GENOMIC DNA]</scope>
    <source>
        <strain evidence="1 2">FR1436</strain>
    </source>
</reference>
<dbReference type="Proteomes" id="UP000077868">
    <property type="component" value="Chromosome"/>
</dbReference>
<dbReference type="EMBL" id="CP015079">
    <property type="protein sequence ID" value="ANH38759.1"/>
    <property type="molecule type" value="Genomic_DNA"/>
</dbReference>
<dbReference type="RefSeq" id="WP_084527504.1">
    <property type="nucleotide sequence ID" value="NZ_CP015079.1"/>
</dbReference>
<evidence type="ECO:0000313" key="1">
    <source>
        <dbReference type="EMBL" id="ANH38759.1"/>
    </source>
</evidence>
<keyword evidence="2" id="KW-1185">Reference proteome</keyword>
<evidence type="ECO:0000313" key="2">
    <source>
        <dbReference type="Proteomes" id="UP000077868"/>
    </source>
</evidence>
<protein>
    <submittedName>
        <fullName evidence="1">Uncharacterized protein</fullName>
    </submittedName>
</protein>
<proteinExistence type="predicted"/>
<dbReference type="KEGG" id="ndk:I601_2336"/>
<dbReference type="OrthoDB" id="3790757at2"/>
<organism evidence="1 2">
    <name type="scientific">Nocardioides dokdonensis FR1436</name>
    <dbReference type="NCBI Taxonomy" id="1300347"/>
    <lineage>
        <taxon>Bacteria</taxon>
        <taxon>Bacillati</taxon>
        <taxon>Actinomycetota</taxon>
        <taxon>Actinomycetes</taxon>
        <taxon>Propionibacteriales</taxon>
        <taxon>Nocardioidaceae</taxon>
        <taxon>Nocardioides</taxon>
    </lineage>
</organism>
<dbReference type="AlphaFoldDB" id="A0A1A9GKD5"/>
<accession>A0A1A9GKD5</accession>
<name>A0A1A9GKD5_9ACTN</name>